<keyword evidence="2" id="KW-1133">Transmembrane helix</keyword>
<dbReference type="AlphaFoldDB" id="A0A817WTB5"/>
<comment type="caution">
    <text evidence="3">The sequence shown here is derived from an EMBL/GenBank/DDBJ whole genome shotgun (WGS) entry which is preliminary data.</text>
</comment>
<evidence type="ECO:0000313" key="4">
    <source>
        <dbReference type="Proteomes" id="UP000663825"/>
    </source>
</evidence>
<feature type="region of interest" description="Disordered" evidence="1">
    <location>
        <begin position="130"/>
        <end position="153"/>
    </location>
</feature>
<dbReference type="EMBL" id="CAJNXB010004142">
    <property type="protein sequence ID" value="CAF3359722.1"/>
    <property type="molecule type" value="Genomic_DNA"/>
</dbReference>
<dbReference type="Proteomes" id="UP000663825">
    <property type="component" value="Unassembled WGS sequence"/>
</dbReference>
<evidence type="ECO:0000256" key="1">
    <source>
        <dbReference type="SAM" id="MobiDB-lite"/>
    </source>
</evidence>
<gene>
    <name evidence="3" type="ORF">TIS948_LOCUS24056</name>
</gene>
<feature type="transmembrane region" description="Helical" evidence="2">
    <location>
        <begin position="66"/>
        <end position="85"/>
    </location>
</feature>
<feature type="transmembrane region" description="Helical" evidence="2">
    <location>
        <begin position="91"/>
        <end position="109"/>
    </location>
</feature>
<evidence type="ECO:0000313" key="3">
    <source>
        <dbReference type="EMBL" id="CAF3359722.1"/>
    </source>
</evidence>
<accession>A0A817WTB5</accession>
<protein>
    <submittedName>
        <fullName evidence="3">Uncharacterized protein</fullName>
    </submittedName>
</protein>
<keyword evidence="2" id="KW-0472">Membrane</keyword>
<reference evidence="3" key="1">
    <citation type="submission" date="2021-02" db="EMBL/GenBank/DDBJ databases">
        <authorList>
            <person name="Nowell W R."/>
        </authorList>
    </citation>
    <scope>NUCLEOTIDE SEQUENCE</scope>
</reference>
<evidence type="ECO:0000256" key="2">
    <source>
        <dbReference type="SAM" id="Phobius"/>
    </source>
</evidence>
<name>A0A817WTB5_9BILA</name>
<proteinExistence type="predicted"/>
<feature type="compositionally biased region" description="Polar residues" evidence="1">
    <location>
        <begin position="130"/>
        <end position="147"/>
    </location>
</feature>
<organism evidence="3 4">
    <name type="scientific">Rotaria socialis</name>
    <dbReference type="NCBI Taxonomy" id="392032"/>
    <lineage>
        <taxon>Eukaryota</taxon>
        <taxon>Metazoa</taxon>
        <taxon>Spiralia</taxon>
        <taxon>Gnathifera</taxon>
        <taxon>Rotifera</taxon>
        <taxon>Eurotatoria</taxon>
        <taxon>Bdelloidea</taxon>
        <taxon>Philodinida</taxon>
        <taxon>Philodinidae</taxon>
        <taxon>Rotaria</taxon>
    </lineage>
</organism>
<keyword evidence="2" id="KW-0812">Transmembrane</keyword>
<sequence length="153" mass="17419">MLSEQYRNPMKSSFERIEVILLAHEGIVPTDKMLLSSSIAIINHLPLLKQAFLLNIQPSKQLLRRWLGAFSQLVIVIFLCISQQPLSGIDLVAMIINIIHLCFEFFVAYRLTVTIDIENFVEETQLNPRPTLQLQPSSNPRSHSPSLCHSIPE</sequence>